<dbReference type="NCBIfam" id="NF041914">
    <property type="entry name" value="HVO_2523"/>
    <property type="match status" value="1"/>
</dbReference>
<dbReference type="AlphaFoldDB" id="A0A7D5KJL1"/>
<feature type="region of interest" description="Disordered" evidence="1">
    <location>
        <begin position="1"/>
        <end position="32"/>
    </location>
</feature>
<dbReference type="KEGG" id="halg:HUG10_00775"/>
<evidence type="ECO:0000313" key="3">
    <source>
        <dbReference type="Proteomes" id="UP000509750"/>
    </source>
</evidence>
<dbReference type="RefSeq" id="WP_179167590.1">
    <property type="nucleotide sequence ID" value="NZ_CP058529.1"/>
</dbReference>
<dbReference type="EMBL" id="CP058529">
    <property type="protein sequence ID" value="QLG26015.1"/>
    <property type="molecule type" value="Genomic_DNA"/>
</dbReference>
<evidence type="ECO:0000256" key="1">
    <source>
        <dbReference type="SAM" id="MobiDB-lite"/>
    </source>
</evidence>
<accession>A0A7D5KJL1</accession>
<evidence type="ECO:0000313" key="2">
    <source>
        <dbReference type="EMBL" id="QLG26015.1"/>
    </source>
</evidence>
<feature type="compositionally biased region" description="Gly residues" evidence="1">
    <location>
        <begin position="1"/>
        <end position="23"/>
    </location>
</feature>
<reference evidence="2 3" key="1">
    <citation type="submission" date="2020-07" db="EMBL/GenBank/DDBJ databases">
        <title>Gai3-2, isolated from salt lake.</title>
        <authorList>
            <person name="Cui H."/>
            <person name="Shi X."/>
        </authorList>
    </citation>
    <scope>NUCLEOTIDE SEQUENCE [LARGE SCALE GENOMIC DNA]</scope>
    <source>
        <strain evidence="2 3">Gai3-2</strain>
    </source>
</reference>
<dbReference type="Proteomes" id="UP000509750">
    <property type="component" value="Chromosome"/>
</dbReference>
<evidence type="ECO:0008006" key="4">
    <source>
        <dbReference type="Google" id="ProtNLM"/>
    </source>
</evidence>
<gene>
    <name evidence="2" type="ORF">HUG10_00775</name>
</gene>
<dbReference type="InterPro" id="IPR049701">
    <property type="entry name" value="HVO_2523-like"/>
</dbReference>
<sequence length="71" mass="7312">MDESGDAGGSGSVDGTGGDGGSGSVDASEGVETVRTRPCPFCGASMDHRHCKYVCPEHGVVMDCADTFYHR</sequence>
<name>A0A7D5KJL1_9EURY</name>
<proteinExistence type="predicted"/>
<dbReference type="GeneID" id="96090692"/>
<dbReference type="OrthoDB" id="185717at2157"/>
<protein>
    <recommendedName>
        <fullName evidence="4">Small CPxCG-related zinc finger protein</fullName>
    </recommendedName>
</protein>
<keyword evidence="3" id="KW-1185">Reference proteome</keyword>
<organism evidence="2 3">
    <name type="scientific">Halorarum halophilum</name>
    <dbReference type="NCBI Taxonomy" id="2743090"/>
    <lineage>
        <taxon>Archaea</taxon>
        <taxon>Methanobacteriati</taxon>
        <taxon>Methanobacteriota</taxon>
        <taxon>Stenosarchaea group</taxon>
        <taxon>Halobacteria</taxon>
        <taxon>Halobacteriales</taxon>
        <taxon>Haloferacaceae</taxon>
        <taxon>Halorarum</taxon>
    </lineage>
</organism>